<dbReference type="GO" id="GO:0047661">
    <property type="term" value="F:amino-acid racemase activity"/>
    <property type="evidence" value="ECO:0007669"/>
    <property type="project" value="InterPro"/>
</dbReference>
<protein>
    <submittedName>
        <fullName evidence="3">Aspartate racemase</fullName>
    </submittedName>
</protein>
<dbReference type="InterPro" id="IPR018187">
    <property type="entry name" value="Asp/Glu_racemase_AS_1"/>
</dbReference>
<dbReference type="Pfam" id="PF01177">
    <property type="entry name" value="Asp_Glu_race"/>
    <property type="match status" value="1"/>
</dbReference>
<dbReference type="PANTHER" id="PTHR21198">
    <property type="entry name" value="GLUTAMATE RACEMASE"/>
    <property type="match status" value="1"/>
</dbReference>
<dbReference type="RefSeq" id="WP_066789771.1">
    <property type="nucleotide sequence ID" value="NZ_CP014806.1"/>
</dbReference>
<dbReference type="SUPFAM" id="SSF53681">
    <property type="entry name" value="Aspartate/glutamate racemase"/>
    <property type="match status" value="2"/>
</dbReference>
<dbReference type="OrthoDB" id="9803739at2"/>
<dbReference type="PROSITE" id="PS00923">
    <property type="entry name" value="ASP_GLU_RACEMASE_1"/>
    <property type="match status" value="1"/>
</dbReference>
<comment type="similarity">
    <text evidence="1">Belongs to the aspartate/glutamate racemases family.</text>
</comment>
<dbReference type="EMBL" id="CP014806">
    <property type="protein sequence ID" value="AMW99936.1"/>
    <property type="molecule type" value="Genomic_DNA"/>
</dbReference>
<dbReference type="Proteomes" id="UP000076021">
    <property type="component" value="Chromosome"/>
</dbReference>
<reference evidence="3 4" key="1">
    <citation type="journal article" date="2016" name="Genome Announc.">
        <title>Whole-Genome Sequence of Rummeliibacillus stabekisii Strain PP9 Isolated from Antarctic Soil.</title>
        <authorList>
            <person name="da Mota F.F."/>
            <person name="Vollu R.E."/>
            <person name="Jurelevicius D."/>
            <person name="Seldin L."/>
        </authorList>
    </citation>
    <scope>NUCLEOTIDE SEQUENCE [LARGE SCALE GENOMIC DNA]</scope>
    <source>
        <strain evidence="3 4">PP9</strain>
    </source>
</reference>
<gene>
    <name evidence="3" type="ORF">ATY39_11195</name>
</gene>
<dbReference type="PANTHER" id="PTHR21198:SF7">
    <property type="entry name" value="ASPARTATE-GLUTAMATE RACEMASE FAMILY"/>
    <property type="match status" value="1"/>
</dbReference>
<reference evidence="4" key="2">
    <citation type="submission" date="2016-03" db="EMBL/GenBank/DDBJ databases">
        <authorList>
            <person name="Ploux O."/>
        </authorList>
    </citation>
    <scope>NUCLEOTIDE SEQUENCE [LARGE SCALE GENOMIC DNA]</scope>
    <source>
        <strain evidence="4">PP9</strain>
    </source>
</reference>
<dbReference type="Gene3D" id="3.40.50.1860">
    <property type="match status" value="2"/>
</dbReference>
<dbReference type="NCBIfam" id="TIGR00035">
    <property type="entry name" value="asp_race"/>
    <property type="match status" value="1"/>
</dbReference>
<dbReference type="STRING" id="241244.ATY39_11195"/>
<dbReference type="InterPro" id="IPR004380">
    <property type="entry name" value="Asp_race"/>
</dbReference>
<sequence>MDKLVLGIIGGVGPLATMLLGETIVRRTKAFSDQEHMHFIIDNDTRIPDRTAFILDQTQASPLPFMAEDAQKLVNAGAERIVIPCNTAHYFYDELQKETKVPILHMIRETAKKAKQLQAKRVGILATTGTLSSNLYQEALVQEGLEPVVPDEALQKRLMSIIYDHVKAGKMISKSVWQPIEDEMKKAACDYIILGCTELSVVNRSLALDNRYIDALVVLAERAIESCGYELAD</sequence>
<dbReference type="InterPro" id="IPR001920">
    <property type="entry name" value="Asp/Glu_race"/>
</dbReference>
<dbReference type="AlphaFoldDB" id="A0A143HEN7"/>
<evidence type="ECO:0000313" key="4">
    <source>
        <dbReference type="Proteomes" id="UP000076021"/>
    </source>
</evidence>
<accession>A0A143HEN7</accession>
<dbReference type="KEGG" id="rst:ATY39_11195"/>
<proteinExistence type="inferred from homology"/>
<keyword evidence="2" id="KW-0413">Isomerase</keyword>
<dbReference type="InterPro" id="IPR015942">
    <property type="entry name" value="Asp/Glu/hydantoin_racemase"/>
</dbReference>
<evidence type="ECO:0000256" key="1">
    <source>
        <dbReference type="ARBA" id="ARBA00007847"/>
    </source>
</evidence>
<keyword evidence="4" id="KW-1185">Reference proteome</keyword>
<evidence type="ECO:0000313" key="3">
    <source>
        <dbReference type="EMBL" id="AMW99936.1"/>
    </source>
</evidence>
<evidence type="ECO:0000256" key="2">
    <source>
        <dbReference type="ARBA" id="ARBA00023235"/>
    </source>
</evidence>
<name>A0A143HEN7_9BACL</name>
<organism evidence="3 4">
    <name type="scientific">Rummeliibacillus stabekisii</name>
    <dbReference type="NCBI Taxonomy" id="241244"/>
    <lineage>
        <taxon>Bacteria</taxon>
        <taxon>Bacillati</taxon>
        <taxon>Bacillota</taxon>
        <taxon>Bacilli</taxon>
        <taxon>Bacillales</taxon>
        <taxon>Caryophanaceae</taxon>
        <taxon>Rummeliibacillus</taxon>
    </lineage>
</organism>